<dbReference type="GO" id="GO:0016289">
    <property type="term" value="F:acyl-CoA hydrolase activity"/>
    <property type="evidence" value="ECO:0007669"/>
    <property type="project" value="UniProtKB-ARBA"/>
</dbReference>
<evidence type="ECO:0000313" key="5">
    <source>
        <dbReference type="Proteomes" id="UP000268908"/>
    </source>
</evidence>
<dbReference type="InterPro" id="IPR029069">
    <property type="entry name" value="HotDog_dom_sf"/>
</dbReference>
<dbReference type="InterPro" id="IPR011973">
    <property type="entry name" value="PaaD"/>
</dbReference>
<dbReference type="SUPFAM" id="SSF54637">
    <property type="entry name" value="Thioesterase/thiol ester dehydrase-isomerase"/>
    <property type="match status" value="1"/>
</dbReference>
<comment type="similarity">
    <text evidence="1">Belongs to the thioesterase PaaI family.</text>
</comment>
<reference evidence="4 5" key="1">
    <citation type="submission" date="2018-10" db="EMBL/GenBank/DDBJ databases">
        <title>Genomic Encyclopedia of Type Strains, Phase IV (KMG-IV): sequencing the most valuable type-strain genomes for metagenomic binning, comparative biology and taxonomic classification.</title>
        <authorList>
            <person name="Goeker M."/>
        </authorList>
    </citation>
    <scope>NUCLEOTIDE SEQUENCE [LARGE SCALE GENOMIC DNA]</scope>
    <source>
        <strain evidence="4 5">DSM 26916</strain>
    </source>
</reference>
<evidence type="ECO:0000259" key="3">
    <source>
        <dbReference type="Pfam" id="PF03061"/>
    </source>
</evidence>
<gene>
    <name evidence="4" type="ORF">DFR35_2323</name>
</gene>
<proteinExistence type="inferred from homology"/>
<dbReference type="NCBIfam" id="TIGR02286">
    <property type="entry name" value="PaaD"/>
    <property type="match status" value="1"/>
</dbReference>
<protein>
    <submittedName>
        <fullName evidence="4">Acyl-CoA thioesterase</fullName>
    </submittedName>
</protein>
<evidence type="ECO:0000256" key="1">
    <source>
        <dbReference type="ARBA" id="ARBA00008324"/>
    </source>
</evidence>
<dbReference type="PANTHER" id="PTHR42856">
    <property type="entry name" value="ACYL-COENZYME A THIOESTERASE PAAI"/>
    <property type="match status" value="1"/>
</dbReference>
<dbReference type="FunFam" id="3.10.129.10:FF:000022">
    <property type="entry name" value="Phenylacetic acid degradation protein"/>
    <property type="match status" value="1"/>
</dbReference>
<organism evidence="4 5">
    <name type="scientific">Sulfurisoma sediminicola</name>
    <dbReference type="NCBI Taxonomy" id="1381557"/>
    <lineage>
        <taxon>Bacteria</taxon>
        <taxon>Pseudomonadati</taxon>
        <taxon>Pseudomonadota</taxon>
        <taxon>Betaproteobacteria</taxon>
        <taxon>Nitrosomonadales</taxon>
        <taxon>Sterolibacteriaceae</taxon>
        <taxon>Sulfurisoma</taxon>
    </lineage>
</organism>
<sequence>MTSPTPEETARRCAEIMWPEDHAAQGLGIEILAVGPGSARVTMSVRQDMVNVHGTCHGGFIFAVADTAFAYACNSQNHRTVASGVDISFVAPAHLGDKLTAHGHARQQGGRSGVYDIEVENQDGKLVALFRGRAARIKGHFFEMPDNPGSPEGR</sequence>
<dbReference type="InterPro" id="IPR003736">
    <property type="entry name" value="PAAI_dom"/>
</dbReference>
<dbReference type="RefSeq" id="WP_121242552.1">
    <property type="nucleotide sequence ID" value="NZ_BHVV01000003.1"/>
</dbReference>
<accession>A0A497XCG9</accession>
<dbReference type="Proteomes" id="UP000268908">
    <property type="component" value="Unassembled WGS sequence"/>
</dbReference>
<evidence type="ECO:0000256" key="2">
    <source>
        <dbReference type="ARBA" id="ARBA00022801"/>
    </source>
</evidence>
<evidence type="ECO:0000313" key="4">
    <source>
        <dbReference type="EMBL" id="RLJ63692.1"/>
    </source>
</evidence>
<comment type="caution">
    <text evidence="4">The sequence shown here is derived from an EMBL/GenBank/DDBJ whole genome shotgun (WGS) entry which is preliminary data.</text>
</comment>
<dbReference type="PANTHER" id="PTHR42856:SF1">
    <property type="entry name" value="ACYL-COENZYME A THIOESTERASE PAAI"/>
    <property type="match status" value="1"/>
</dbReference>
<dbReference type="InterPro" id="IPR052723">
    <property type="entry name" value="Acyl-CoA_thioesterase_PaaI"/>
</dbReference>
<dbReference type="OrthoDB" id="32575at2"/>
<dbReference type="AlphaFoldDB" id="A0A497XCG9"/>
<dbReference type="EMBL" id="RCCI01000006">
    <property type="protein sequence ID" value="RLJ63692.1"/>
    <property type="molecule type" value="Genomic_DNA"/>
</dbReference>
<dbReference type="CDD" id="cd03443">
    <property type="entry name" value="PaaI_thioesterase"/>
    <property type="match status" value="1"/>
</dbReference>
<keyword evidence="2" id="KW-0378">Hydrolase</keyword>
<dbReference type="Gene3D" id="3.10.129.10">
    <property type="entry name" value="Hotdog Thioesterase"/>
    <property type="match status" value="1"/>
</dbReference>
<dbReference type="NCBIfam" id="TIGR00369">
    <property type="entry name" value="unchar_dom_1"/>
    <property type="match status" value="1"/>
</dbReference>
<name>A0A497XCG9_9PROT</name>
<dbReference type="Pfam" id="PF03061">
    <property type="entry name" value="4HBT"/>
    <property type="match status" value="1"/>
</dbReference>
<keyword evidence="5" id="KW-1185">Reference proteome</keyword>
<feature type="domain" description="Thioesterase" evidence="3">
    <location>
        <begin position="53"/>
        <end position="128"/>
    </location>
</feature>
<dbReference type="InterPro" id="IPR006683">
    <property type="entry name" value="Thioestr_dom"/>
</dbReference>